<evidence type="ECO:0000313" key="2">
    <source>
        <dbReference type="Proteomes" id="UP000001338"/>
    </source>
</evidence>
<protein>
    <submittedName>
        <fullName evidence="1">Uncharacterized protein</fullName>
    </submittedName>
</protein>
<dbReference type="AlphaFoldDB" id="A0A828YXZ8"/>
<organism evidence="1 2">
    <name type="scientific">Leptospira weilii str. 2006001853</name>
    <dbReference type="NCBI Taxonomy" id="1001589"/>
    <lineage>
        <taxon>Bacteria</taxon>
        <taxon>Pseudomonadati</taxon>
        <taxon>Spirochaetota</taxon>
        <taxon>Spirochaetia</taxon>
        <taxon>Leptospirales</taxon>
        <taxon>Leptospiraceae</taxon>
        <taxon>Leptospira</taxon>
    </lineage>
</organism>
<comment type="caution">
    <text evidence="1">The sequence shown here is derived from an EMBL/GenBank/DDBJ whole genome shotgun (WGS) entry which is preliminary data.</text>
</comment>
<sequence length="80" mass="9158">MVGWIETDFNLCSISVGVRHTFLANNASILLKIPFREPSSHKTSVKYLFAQFYSYFVKHKFQKCGILPGNSFLRLKADLS</sequence>
<name>A0A828YXZ8_9LEPT</name>
<evidence type="ECO:0000313" key="1">
    <source>
        <dbReference type="EMBL" id="EKR62390.1"/>
    </source>
</evidence>
<gene>
    <name evidence="1" type="ORF">LEP1GSC036_1635</name>
</gene>
<accession>A0A828YXZ8</accession>
<dbReference type="Proteomes" id="UP000001338">
    <property type="component" value="Unassembled WGS sequence"/>
</dbReference>
<reference evidence="1 2" key="1">
    <citation type="submission" date="2012-10" db="EMBL/GenBank/DDBJ databases">
        <authorList>
            <person name="Harkins D.M."/>
            <person name="Durkin A.S."/>
            <person name="Brinkac L.M."/>
            <person name="Haft D.H."/>
            <person name="Selengut J.D."/>
            <person name="Sanka R."/>
            <person name="DePew J."/>
            <person name="Purushe J."/>
            <person name="Whelen A.C."/>
            <person name="Vinetz J.M."/>
            <person name="Sutton G.G."/>
            <person name="Nierman W.C."/>
            <person name="Fouts D.E."/>
        </authorList>
    </citation>
    <scope>NUCLEOTIDE SEQUENCE [LARGE SCALE GENOMIC DNA]</scope>
    <source>
        <strain evidence="1 2">2006001853</strain>
    </source>
</reference>
<proteinExistence type="predicted"/>
<dbReference type="EMBL" id="AFLV02000081">
    <property type="protein sequence ID" value="EKR62390.1"/>
    <property type="molecule type" value="Genomic_DNA"/>
</dbReference>